<dbReference type="GO" id="GO:1904659">
    <property type="term" value="P:D-glucose transmembrane transport"/>
    <property type="evidence" value="ECO:0007669"/>
    <property type="project" value="TreeGrafter"/>
</dbReference>
<keyword evidence="8 10" id="KW-1133">Transmembrane helix</keyword>
<proteinExistence type="inferred from homology"/>
<evidence type="ECO:0000256" key="5">
    <source>
        <dbReference type="ARBA" id="ARBA00022490"/>
    </source>
</evidence>
<evidence type="ECO:0000256" key="8">
    <source>
        <dbReference type="ARBA" id="ARBA00022989"/>
    </source>
</evidence>
<dbReference type="FunCoup" id="H3CDT0">
    <property type="interactions" value="1"/>
</dbReference>
<feature type="transmembrane region" description="Helical" evidence="10">
    <location>
        <begin position="100"/>
        <end position="120"/>
    </location>
</feature>
<dbReference type="Ensembl" id="ENSTNIT00000006552.1">
    <property type="protein sequence ID" value="ENSTNIP00000006403.1"/>
    <property type="gene ID" value="ENSTNIG00000003802.1"/>
</dbReference>
<keyword evidence="9 10" id="KW-0472">Membrane</keyword>
<evidence type="ECO:0000259" key="11">
    <source>
        <dbReference type="PROSITE" id="PS50850"/>
    </source>
</evidence>
<evidence type="ECO:0000256" key="3">
    <source>
        <dbReference type="ARBA" id="ARBA00007004"/>
    </source>
</evidence>
<dbReference type="InterPro" id="IPR050820">
    <property type="entry name" value="MFS_Sugar_Transporter"/>
</dbReference>
<evidence type="ECO:0000256" key="10">
    <source>
        <dbReference type="SAM" id="Phobius"/>
    </source>
</evidence>
<evidence type="ECO:0000313" key="12">
    <source>
        <dbReference type="Ensembl" id="ENSTNIP00000006403.1"/>
    </source>
</evidence>
<feature type="transmembrane region" description="Helical" evidence="10">
    <location>
        <begin position="379"/>
        <end position="403"/>
    </location>
</feature>
<keyword evidence="6" id="KW-0762">Sugar transport</keyword>
<comment type="subcellular location">
    <subcellularLocation>
        <location evidence="2">Cytoplasm</location>
    </subcellularLocation>
    <subcellularLocation>
        <location evidence="1">Endomembrane system</location>
        <topology evidence="1">Multi-pass membrane protein</topology>
    </subcellularLocation>
</comment>
<keyword evidence="5" id="KW-0963">Cytoplasm</keyword>
<dbReference type="Gene3D" id="1.20.1250.20">
    <property type="entry name" value="MFS general substrate transporter like domains"/>
    <property type="match status" value="3"/>
</dbReference>
<feature type="transmembrane region" description="Helical" evidence="10">
    <location>
        <begin position="41"/>
        <end position="61"/>
    </location>
</feature>
<evidence type="ECO:0000256" key="6">
    <source>
        <dbReference type="ARBA" id="ARBA00022597"/>
    </source>
</evidence>
<evidence type="ECO:0000256" key="4">
    <source>
        <dbReference type="ARBA" id="ARBA00022448"/>
    </source>
</evidence>
<dbReference type="Proteomes" id="UP000007303">
    <property type="component" value="Unassembled WGS sequence"/>
</dbReference>
<dbReference type="GeneTree" id="ENSGT00940000159430"/>
<dbReference type="InterPro" id="IPR036259">
    <property type="entry name" value="MFS_trans_sf"/>
</dbReference>
<evidence type="ECO:0000256" key="7">
    <source>
        <dbReference type="ARBA" id="ARBA00022692"/>
    </source>
</evidence>
<dbReference type="GO" id="GO:0016020">
    <property type="term" value="C:membrane"/>
    <property type="evidence" value="ECO:0007669"/>
    <property type="project" value="InterPro"/>
</dbReference>
<sequence>GGCLIDQSRRKSILLSNILILSGSVILLISSYFALLFGRMIVGFGMCISSMSCCIFVSEMVTPDSRGFLATLYESGITVGILGAYAVNYMLSNCTTGWKWMFGLAVVPTLIQLFCVCGIPSNTEESLHQREADTSMLCYGASNHRVNLSLMDFFKKKNNMRTRTTIGLSLVLFQQFTGQPNVLSYASTIFHSVGFQSDASALLASLGLGCVKVCATLTSTMFSDRVGRRPLLISGCSVMALCLISIALLRRGAALDAINPCDSELSPINGTKTLPTVVDNPTVEAFLAGAHNDGLKPLEPPLESIKGQDLLSKWIIFLCMIAVVSAYSAGFGPRPVTWLLLSEIFPADIRGRAYAFINCFNWGANLLVTVSFLNSIQAVGVSGIFLLYGALASLAGIFFFFVLPETKGKTLEEIDLELCLNRCSVNCFVTWRNNSPQYRRVQCRVAS</sequence>
<dbReference type="InParanoid" id="H3CDT0"/>
<reference evidence="13" key="1">
    <citation type="journal article" date="2004" name="Nature">
        <title>Genome duplication in the teleost fish Tetraodon nigroviridis reveals the early vertebrate proto-karyotype.</title>
        <authorList>
            <person name="Jaillon O."/>
            <person name="Aury J.-M."/>
            <person name="Brunet F."/>
            <person name="Petit J.-L."/>
            <person name="Stange-Thomann N."/>
            <person name="Mauceli E."/>
            <person name="Bouneau L."/>
            <person name="Fischer C."/>
            <person name="Ozouf-Costaz C."/>
            <person name="Bernot A."/>
            <person name="Nicaud S."/>
            <person name="Jaffe D."/>
            <person name="Fisher S."/>
            <person name="Lutfalla G."/>
            <person name="Dossat C."/>
            <person name="Segurens B."/>
            <person name="Dasilva C."/>
            <person name="Salanoubat M."/>
            <person name="Levy M."/>
            <person name="Boudet N."/>
            <person name="Castellano S."/>
            <person name="Anthouard V."/>
            <person name="Jubin C."/>
            <person name="Castelli V."/>
            <person name="Katinka M."/>
            <person name="Vacherie B."/>
            <person name="Biemont C."/>
            <person name="Skalli Z."/>
            <person name="Cattolico L."/>
            <person name="Poulain J."/>
            <person name="De Berardinis V."/>
            <person name="Cruaud C."/>
            <person name="Duprat S."/>
            <person name="Brottier P."/>
            <person name="Coutanceau J.-P."/>
            <person name="Gouzy J."/>
            <person name="Parra G."/>
            <person name="Lardier G."/>
            <person name="Chapple C."/>
            <person name="McKernan K.J."/>
            <person name="McEwan P."/>
            <person name="Bosak S."/>
            <person name="Kellis M."/>
            <person name="Volff J.-N."/>
            <person name="Guigo R."/>
            <person name="Zody M.C."/>
            <person name="Mesirov J."/>
            <person name="Lindblad-Toh K."/>
            <person name="Birren B."/>
            <person name="Nusbaum C."/>
            <person name="Kahn D."/>
            <person name="Robinson-Rechavi M."/>
            <person name="Laudet V."/>
            <person name="Schachter V."/>
            <person name="Quetier F."/>
            <person name="Saurin W."/>
            <person name="Scarpelli C."/>
            <person name="Wincker P."/>
            <person name="Lander E.S."/>
            <person name="Weissenbach J."/>
            <person name="Roest Crollius H."/>
        </authorList>
    </citation>
    <scope>NUCLEOTIDE SEQUENCE [LARGE SCALE GENOMIC DNA]</scope>
</reference>
<feature type="transmembrane region" description="Helical" evidence="10">
    <location>
        <begin position="68"/>
        <end position="88"/>
    </location>
</feature>
<keyword evidence="7 10" id="KW-0812">Transmembrane</keyword>
<organism evidence="12 13">
    <name type="scientific">Tetraodon nigroviridis</name>
    <name type="common">Spotted green pufferfish</name>
    <name type="synonym">Chelonodon nigroviridis</name>
    <dbReference type="NCBI Taxonomy" id="99883"/>
    <lineage>
        <taxon>Eukaryota</taxon>
        <taxon>Metazoa</taxon>
        <taxon>Chordata</taxon>
        <taxon>Craniata</taxon>
        <taxon>Vertebrata</taxon>
        <taxon>Euteleostomi</taxon>
        <taxon>Actinopterygii</taxon>
        <taxon>Neopterygii</taxon>
        <taxon>Teleostei</taxon>
        <taxon>Neoteleostei</taxon>
        <taxon>Acanthomorphata</taxon>
        <taxon>Eupercaria</taxon>
        <taxon>Tetraodontiformes</taxon>
        <taxon>Tetradontoidea</taxon>
        <taxon>Tetraodontidae</taxon>
        <taxon>Tetraodon</taxon>
    </lineage>
</organism>
<reference evidence="12" key="3">
    <citation type="submission" date="2025-09" db="UniProtKB">
        <authorList>
            <consortium name="Ensembl"/>
        </authorList>
    </citation>
    <scope>IDENTIFICATION</scope>
</reference>
<reference evidence="12" key="2">
    <citation type="submission" date="2025-08" db="UniProtKB">
        <authorList>
            <consortium name="Ensembl"/>
        </authorList>
    </citation>
    <scope>IDENTIFICATION</scope>
</reference>
<dbReference type="GO" id="GO:0072359">
    <property type="term" value="P:circulatory system development"/>
    <property type="evidence" value="ECO:0007669"/>
    <property type="project" value="Ensembl"/>
</dbReference>
<keyword evidence="13" id="KW-1185">Reference proteome</keyword>
<feature type="transmembrane region" description="Helical" evidence="10">
    <location>
        <begin position="12"/>
        <end position="35"/>
    </location>
</feature>
<dbReference type="PROSITE" id="PS50850">
    <property type="entry name" value="MFS"/>
    <property type="match status" value="1"/>
</dbReference>
<accession>H3CDT0</accession>
<evidence type="ECO:0000256" key="2">
    <source>
        <dbReference type="ARBA" id="ARBA00004496"/>
    </source>
</evidence>
<dbReference type="AlphaFoldDB" id="H3CDT0"/>
<dbReference type="PANTHER" id="PTHR48023">
    <property type="entry name" value="D-XYLOSE-PROTON SYMPORTER-LIKE 2"/>
    <property type="match status" value="1"/>
</dbReference>
<dbReference type="OMA" id="GCYRIPV"/>
<dbReference type="PANTHER" id="PTHR48023:SF7">
    <property type="entry name" value="SOLUTE CARRIER FAMILY 2, FACILITATED GLUCOSE TRANSPORTER MEMBER 10"/>
    <property type="match status" value="1"/>
</dbReference>
<feature type="transmembrane region" description="Helical" evidence="10">
    <location>
        <begin position="314"/>
        <end position="332"/>
    </location>
</feature>
<name>H3CDT0_TETNG</name>
<dbReference type="HOGENOM" id="CLU_001265_30_5_1"/>
<dbReference type="GO" id="GO:0012505">
    <property type="term" value="C:endomembrane system"/>
    <property type="evidence" value="ECO:0007669"/>
    <property type="project" value="UniProtKB-SubCell"/>
</dbReference>
<dbReference type="InterPro" id="IPR005828">
    <property type="entry name" value="MFS_sugar_transport-like"/>
</dbReference>
<evidence type="ECO:0000313" key="13">
    <source>
        <dbReference type="Proteomes" id="UP000007303"/>
    </source>
</evidence>
<dbReference type="GO" id="GO:0005737">
    <property type="term" value="C:cytoplasm"/>
    <property type="evidence" value="ECO:0007669"/>
    <property type="project" value="UniProtKB-SubCell"/>
</dbReference>
<keyword evidence="4" id="KW-0813">Transport</keyword>
<dbReference type="GO" id="GO:0030903">
    <property type="term" value="P:notochord development"/>
    <property type="evidence" value="ECO:0007669"/>
    <property type="project" value="Ensembl"/>
</dbReference>
<dbReference type="SUPFAM" id="SSF103473">
    <property type="entry name" value="MFS general substrate transporter"/>
    <property type="match status" value="1"/>
</dbReference>
<feature type="domain" description="Major facilitator superfamily (MFS) profile" evidence="11">
    <location>
        <begin position="1"/>
        <end position="407"/>
    </location>
</feature>
<comment type="similarity">
    <text evidence="3">Belongs to the major facilitator superfamily. Sugar transporter (TC 2.A.1.1) family. Glucose transporter subfamily.</text>
</comment>
<evidence type="ECO:0000256" key="9">
    <source>
        <dbReference type="ARBA" id="ARBA00023136"/>
    </source>
</evidence>
<dbReference type="GO" id="GO:0055056">
    <property type="term" value="F:D-glucose transmembrane transporter activity"/>
    <property type="evidence" value="ECO:0007669"/>
    <property type="project" value="TreeGrafter"/>
</dbReference>
<dbReference type="InterPro" id="IPR020846">
    <property type="entry name" value="MFS_dom"/>
</dbReference>
<dbReference type="Pfam" id="PF00083">
    <property type="entry name" value="Sugar_tr"/>
    <property type="match status" value="2"/>
</dbReference>
<protein>
    <submittedName>
        <fullName evidence="12">Solute carrier family 2 member 10</fullName>
    </submittedName>
</protein>
<feature type="transmembrane region" description="Helical" evidence="10">
    <location>
        <begin position="353"/>
        <end position="373"/>
    </location>
</feature>
<dbReference type="STRING" id="99883.ENSTNIP00000006403"/>
<feature type="transmembrane region" description="Helical" evidence="10">
    <location>
        <begin position="231"/>
        <end position="249"/>
    </location>
</feature>
<evidence type="ECO:0000256" key="1">
    <source>
        <dbReference type="ARBA" id="ARBA00004127"/>
    </source>
</evidence>